<dbReference type="Proteomes" id="UP000184480">
    <property type="component" value="Unassembled WGS sequence"/>
</dbReference>
<sequence length="437" mass="45306">MNRKFLMGIIALMVSSTALAQVGINTEAPAASLDVTANLSDATPEGVIAPRLTGNQMKAADPQYGTAQTGAIVYATAAVTTASAKTINVTAAGYYYFDGTVWQAIIGGTEWRTSGTATDAQTDKVGDISRSGRVAVYNGPNSTTASAVPTAAFSVINETTTDALDNISITTYSGANVTPSFLMYSYDGTKDNPLPLTSGRGIGSIQFGSIPGITTGIYTRYVGDGSSNKSNLYFTTSGAGSDMANARMLIDSIGRVGIGTLSPATKLDIKADASGTGFKMVDGTQGDGKIMISDANGVGTWQNLAAKVVFGIKENANTTLTSNGVYKYLGMYVVVPPGRSQVYVGGMIQGANANGYVTTKLSESSTSVTKTNIQQIPELAGFGIMNATITIGQMTFYITNTSTTSRTLYLWGCIAGGPSTATWAQVGLSEPFISVAY</sequence>
<name>A0A1M5JSQ0_9BACT</name>
<gene>
    <name evidence="2" type="ORF">SAMN05444362_1284</name>
</gene>
<protein>
    <submittedName>
        <fullName evidence="2">Uncharacterized protein</fullName>
    </submittedName>
</protein>
<dbReference type="STRING" id="1346286.SAMN05444362_1284"/>
<keyword evidence="1" id="KW-0732">Signal</keyword>
<dbReference type="RefSeq" id="WP_139262130.1">
    <property type="nucleotide sequence ID" value="NZ_BBXL01000036.1"/>
</dbReference>
<feature type="signal peptide" evidence="1">
    <location>
        <begin position="1"/>
        <end position="20"/>
    </location>
</feature>
<feature type="chain" id="PRO_5013177801" evidence="1">
    <location>
        <begin position="21"/>
        <end position="437"/>
    </location>
</feature>
<proteinExistence type="predicted"/>
<reference evidence="3" key="1">
    <citation type="submission" date="2016-11" db="EMBL/GenBank/DDBJ databases">
        <authorList>
            <person name="Varghese N."/>
            <person name="Submissions S."/>
        </authorList>
    </citation>
    <scope>NUCLEOTIDE SEQUENCE [LARGE SCALE GENOMIC DNA]</scope>
    <source>
        <strain evidence="3">DSM 27370</strain>
    </source>
</reference>
<dbReference type="OrthoDB" id="996320at2"/>
<evidence type="ECO:0000313" key="2">
    <source>
        <dbReference type="EMBL" id="SHG43566.1"/>
    </source>
</evidence>
<keyword evidence="3" id="KW-1185">Reference proteome</keyword>
<organism evidence="2 3">
    <name type="scientific">Dysgonomonas macrotermitis</name>
    <dbReference type="NCBI Taxonomy" id="1346286"/>
    <lineage>
        <taxon>Bacteria</taxon>
        <taxon>Pseudomonadati</taxon>
        <taxon>Bacteroidota</taxon>
        <taxon>Bacteroidia</taxon>
        <taxon>Bacteroidales</taxon>
        <taxon>Dysgonomonadaceae</taxon>
        <taxon>Dysgonomonas</taxon>
    </lineage>
</organism>
<evidence type="ECO:0000256" key="1">
    <source>
        <dbReference type="SAM" id="SignalP"/>
    </source>
</evidence>
<accession>A0A1M5JSQ0</accession>
<evidence type="ECO:0000313" key="3">
    <source>
        <dbReference type="Proteomes" id="UP000184480"/>
    </source>
</evidence>
<dbReference type="EMBL" id="FQUC01000028">
    <property type="protein sequence ID" value="SHG43566.1"/>
    <property type="molecule type" value="Genomic_DNA"/>
</dbReference>
<dbReference type="AlphaFoldDB" id="A0A1M5JSQ0"/>